<dbReference type="CDD" id="cd07377">
    <property type="entry name" value="WHTH_GntR"/>
    <property type="match status" value="1"/>
</dbReference>
<dbReference type="InterPro" id="IPR000524">
    <property type="entry name" value="Tscrpt_reg_HTH_GntR"/>
</dbReference>
<dbReference type="PROSITE" id="PS50949">
    <property type="entry name" value="HTH_GNTR"/>
    <property type="match status" value="1"/>
</dbReference>
<accession>A0ABQ0BMG9</accession>
<dbReference type="EMBL" id="BAABZQ010000001">
    <property type="protein sequence ID" value="GAA6497726.1"/>
    <property type="molecule type" value="Genomic_DNA"/>
</dbReference>
<evidence type="ECO:0000256" key="2">
    <source>
        <dbReference type="ARBA" id="ARBA00023125"/>
    </source>
</evidence>
<feature type="domain" description="HTH gntR-type" evidence="4">
    <location>
        <begin position="11"/>
        <end position="79"/>
    </location>
</feature>
<dbReference type="SUPFAM" id="SSF46785">
    <property type="entry name" value="Winged helix' DNA-binding domain"/>
    <property type="match status" value="1"/>
</dbReference>
<sequence>MNISIDKNNSVPTYLQITEQIKEKISSRELTPGDRLPTERELSEAIHISRGTIKRAYDELGDVGILERVQGSGTFVAQLQDLSILDNSDKAARVIDKMITTLSHMHLSYNEMEDLINSKLQWKRQESRNIRVAVVDCNMETLSLISSQLYNISDVDVTELILSDIVKSPQKLTYGYDLILTTKNHYLQVIDLAPSLASHVMKVAIVPSQKVQYELAGIHENMSVGIWCMSQEFASAVYDNTMRLGQGTPRIDFQLDNAPYSLSDFLEGKDVLILPYDYLSGSRTDEPEVIQKFMQSGKQVIFFEYHIDQGSLIHITHELELCRENKKPVSL</sequence>
<keyword evidence="2" id="KW-0238">DNA-binding</keyword>
<keyword evidence="6" id="KW-1185">Reference proteome</keyword>
<protein>
    <recommendedName>
        <fullName evidence="4">HTH gntR-type domain-containing protein</fullName>
    </recommendedName>
</protein>
<dbReference type="InterPro" id="IPR036390">
    <property type="entry name" value="WH_DNA-bd_sf"/>
</dbReference>
<evidence type="ECO:0000313" key="6">
    <source>
        <dbReference type="Proteomes" id="UP001600941"/>
    </source>
</evidence>
<organism evidence="5 6">
    <name type="scientific">Blautia parvula</name>
    <dbReference type="NCBI Taxonomy" id="2877527"/>
    <lineage>
        <taxon>Bacteria</taxon>
        <taxon>Bacillati</taxon>
        <taxon>Bacillota</taxon>
        <taxon>Clostridia</taxon>
        <taxon>Lachnospirales</taxon>
        <taxon>Lachnospiraceae</taxon>
        <taxon>Blautia</taxon>
    </lineage>
</organism>
<dbReference type="RefSeq" id="WP_256129560.1">
    <property type="nucleotide sequence ID" value="NZ_BAABZQ010000001.1"/>
</dbReference>
<evidence type="ECO:0000313" key="5">
    <source>
        <dbReference type="EMBL" id="GAA6497726.1"/>
    </source>
</evidence>
<dbReference type="Proteomes" id="UP001600941">
    <property type="component" value="Unassembled WGS sequence"/>
</dbReference>
<dbReference type="PRINTS" id="PR00035">
    <property type="entry name" value="HTHGNTR"/>
</dbReference>
<keyword evidence="3" id="KW-0804">Transcription</keyword>
<proteinExistence type="predicted"/>
<dbReference type="InterPro" id="IPR036388">
    <property type="entry name" value="WH-like_DNA-bd_sf"/>
</dbReference>
<dbReference type="Gene3D" id="1.10.10.10">
    <property type="entry name" value="Winged helix-like DNA-binding domain superfamily/Winged helix DNA-binding domain"/>
    <property type="match status" value="1"/>
</dbReference>
<evidence type="ECO:0000256" key="1">
    <source>
        <dbReference type="ARBA" id="ARBA00023015"/>
    </source>
</evidence>
<dbReference type="PANTHER" id="PTHR38445:SF9">
    <property type="entry name" value="HTH-TYPE TRANSCRIPTIONAL REPRESSOR YTRA"/>
    <property type="match status" value="1"/>
</dbReference>
<comment type="caution">
    <text evidence="5">The sequence shown here is derived from an EMBL/GenBank/DDBJ whole genome shotgun (WGS) entry which is preliminary data.</text>
</comment>
<name>A0ABQ0BMG9_9FIRM</name>
<keyword evidence="1" id="KW-0805">Transcription regulation</keyword>
<dbReference type="Pfam" id="PF00392">
    <property type="entry name" value="GntR"/>
    <property type="match status" value="1"/>
</dbReference>
<dbReference type="PANTHER" id="PTHR38445">
    <property type="entry name" value="HTH-TYPE TRANSCRIPTIONAL REPRESSOR YTRA"/>
    <property type="match status" value="1"/>
</dbReference>
<gene>
    <name evidence="5" type="ORF">K340107D12_05420</name>
</gene>
<evidence type="ECO:0000256" key="3">
    <source>
        <dbReference type="ARBA" id="ARBA00023163"/>
    </source>
</evidence>
<dbReference type="SMART" id="SM00345">
    <property type="entry name" value="HTH_GNTR"/>
    <property type="match status" value="1"/>
</dbReference>
<evidence type="ECO:0000259" key="4">
    <source>
        <dbReference type="PROSITE" id="PS50949"/>
    </source>
</evidence>
<reference evidence="5 6" key="1">
    <citation type="submission" date="2024-04" db="EMBL/GenBank/DDBJ databases">
        <title>Defined microbial consortia suppress multidrug-resistant proinflammatory Enterobacteriaceae via ecological control.</title>
        <authorList>
            <person name="Furuichi M."/>
            <person name="Kawaguchi T."/>
            <person name="Pust M."/>
            <person name="Yasuma K."/>
            <person name="Plichta D."/>
            <person name="Hasegawa N."/>
            <person name="Ohya T."/>
            <person name="Bhattarai S."/>
            <person name="Sasajima S."/>
            <person name="Aoto Y."/>
            <person name="Tuganbaev T."/>
            <person name="Yaginuma M."/>
            <person name="Ueda M."/>
            <person name="Okahashi N."/>
            <person name="Amafuji K."/>
            <person name="Kiridooshi Y."/>
            <person name="Sugita K."/>
            <person name="Strazar M."/>
            <person name="Skelly A."/>
            <person name="Suda W."/>
            <person name="Hattori M."/>
            <person name="Nakamoto N."/>
            <person name="Caballero S."/>
            <person name="Norman J."/>
            <person name="Olle B."/>
            <person name="Tanoue T."/>
            <person name="Arita M."/>
            <person name="Bucci V."/>
            <person name="Atarashi K."/>
            <person name="Xavier R."/>
            <person name="Honda K."/>
        </authorList>
    </citation>
    <scope>NUCLEOTIDE SEQUENCE [LARGE SCALE GENOMIC DNA]</scope>
    <source>
        <strain evidence="6">k34-0107-D12</strain>
    </source>
</reference>